<protein>
    <recommendedName>
        <fullName evidence="4">HupF/HypC family protein</fullName>
    </recommendedName>
</protein>
<dbReference type="RefSeq" id="WP_120315518.1">
    <property type="nucleotide sequence ID" value="NZ_BONH01000056.1"/>
</dbReference>
<dbReference type="AlphaFoldDB" id="A0A8J3KGM6"/>
<reference evidence="2 3" key="1">
    <citation type="submission" date="2021-01" db="EMBL/GenBank/DDBJ databases">
        <title>Whole genome shotgun sequence of Catellatospora citrea NBRC 14495.</title>
        <authorList>
            <person name="Komaki H."/>
            <person name="Tamura T."/>
        </authorList>
    </citation>
    <scope>NUCLEOTIDE SEQUENCE [LARGE SCALE GENOMIC DNA]</scope>
    <source>
        <strain evidence="2 3">NBRC 14495</strain>
    </source>
</reference>
<name>A0A8J3KGM6_9ACTN</name>
<comment type="caution">
    <text evidence="2">The sequence shown here is derived from an EMBL/GenBank/DDBJ whole genome shotgun (WGS) entry which is preliminary data.</text>
</comment>
<evidence type="ECO:0000256" key="1">
    <source>
        <dbReference type="ARBA" id="ARBA00006018"/>
    </source>
</evidence>
<comment type="similarity">
    <text evidence="1">Belongs to the HupF/HypC family.</text>
</comment>
<keyword evidence="3" id="KW-1185">Reference proteome</keyword>
<evidence type="ECO:0000313" key="3">
    <source>
        <dbReference type="Proteomes" id="UP000659904"/>
    </source>
</evidence>
<dbReference type="Proteomes" id="UP000659904">
    <property type="component" value="Unassembled WGS sequence"/>
</dbReference>
<dbReference type="Gene3D" id="2.30.30.140">
    <property type="match status" value="1"/>
</dbReference>
<dbReference type="InterPro" id="IPR001109">
    <property type="entry name" value="Hydrogenase_HupF/HypC"/>
</dbReference>
<dbReference type="EMBL" id="BONH01000056">
    <property type="protein sequence ID" value="GIG02618.1"/>
    <property type="molecule type" value="Genomic_DNA"/>
</dbReference>
<organism evidence="2 3">
    <name type="scientific">Catellatospora citrea</name>
    <dbReference type="NCBI Taxonomy" id="53366"/>
    <lineage>
        <taxon>Bacteria</taxon>
        <taxon>Bacillati</taxon>
        <taxon>Actinomycetota</taxon>
        <taxon>Actinomycetes</taxon>
        <taxon>Micromonosporales</taxon>
        <taxon>Micromonosporaceae</taxon>
        <taxon>Catellatospora</taxon>
    </lineage>
</organism>
<evidence type="ECO:0008006" key="4">
    <source>
        <dbReference type="Google" id="ProtNLM"/>
    </source>
</evidence>
<gene>
    <name evidence="2" type="ORF">Cci01nite_77110</name>
</gene>
<accession>A0A8J3KGM6</accession>
<proteinExistence type="inferred from homology"/>
<evidence type="ECO:0000313" key="2">
    <source>
        <dbReference type="EMBL" id="GIG02618.1"/>
    </source>
</evidence>
<dbReference type="Pfam" id="PF01455">
    <property type="entry name" value="HupF_HypC"/>
    <property type="match status" value="1"/>
</dbReference>
<sequence>MRHALPAELRAVGDLAGESCVTCSDTAVPATVVLLLADGLALADAGAGPEEISVALVDARVGDTVLVHAGEAIRVLPEVAG</sequence>
<dbReference type="SUPFAM" id="SSF159127">
    <property type="entry name" value="HupF/HypC-like"/>
    <property type="match status" value="1"/>
</dbReference>